<dbReference type="InterPro" id="IPR050951">
    <property type="entry name" value="Retrovirus_Pol_polyprotein"/>
</dbReference>
<dbReference type="InterPro" id="IPR043502">
    <property type="entry name" value="DNA/RNA_pol_sf"/>
</dbReference>
<dbReference type="AlphaFoldDB" id="A0AAJ6VV76"/>
<dbReference type="KEGG" id="goe:100906147"/>
<dbReference type="SUPFAM" id="SSF56672">
    <property type="entry name" value="DNA/RNA polymerases"/>
    <property type="match status" value="1"/>
</dbReference>
<dbReference type="PROSITE" id="PS50878">
    <property type="entry name" value="RT_POL"/>
    <property type="match status" value="1"/>
</dbReference>
<dbReference type="InterPro" id="IPR021109">
    <property type="entry name" value="Peptidase_aspartic_dom_sf"/>
</dbReference>
<sequence>MDRLPENIAVKKRSWTEWKKFAQKVDLFLRATKKTNEEDDTKIAILLATGGDIVLDEFNAKYGSSDKPEYEEVVKTLGLCFADGESEHYLSHMFRERIQRPGEPAAEWITDLRLKVKVCNYGGLADRMIRDQIIYGVSNKETRRELLKVSKLSADEAVRICLAMETSRSQLKAFEQQTERQTGDTQSLNSEEESNALQHFSRSRKKPSRSRPQQNGAFGNRYQNNQQRSFRNERPSQYMASKECRACGRTHPNNTCPAKGRACSKCGRMNHFATMCYTGRAKINTVDGNFESDEDFTEEEVQWVCAIKASERMVYVTMQVSEANSFGKATRFQVDCGATCNIIPRHMIPNATINTGVRPPLKAYNRSTIKTLGTTDLRVRNIKTKMEHEIKCVVVEDKFQPIIGRFTAEKLNLIHIDYEQVDSICHNETFGTIENVMKAFPNVFDGGLGKFPGKVKLHLKKEAIPCCNVACRVSPHLKVKLLETLKQLKGRGIIRKVEEPTEWVNRISIQIKKTGQLRLCLDPRRLNEYLVREVYHTPALDEILPDLSGAKVFSKFDLSDGFWQCELEESSRHLTTFQTPFGRFQWQRLPFGLNVAPEIFYKRLVQCLEGLENTYALADDVLICGRGNTHDEARMNHDENLQRFLKRCSDKGIKLNRKKATLRATGTKFFGFVLTDRGIQMDPEKQQAITRMKEPGDIVALKSFLGMLSHVARFMPRGAEIVAPLRELCKDGGEWIWTERQQESFKRATKMIS</sequence>
<dbReference type="Pfam" id="PF00078">
    <property type="entry name" value="RVT_1"/>
    <property type="match status" value="1"/>
</dbReference>
<dbReference type="CDD" id="cd01647">
    <property type="entry name" value="RT_LTR"/>
    <property type="match status" value="1"/>
</dbReference>
<accession>A0AAJ6VV76</accession>
<proteinExistence type="predicted"/>
<evidence type="ECO:0000313" key="4">
    <source>
        <dbReference type="RefSeq" id="XP_003739225.1"/>
    </source>
</evidence>
<dbReference type="Gene3D" id="2.40.70.10">
    <property type="entry name" value="Acid Proteases"/>
    <property type="match status" value="1"/>
</dbReference>
<dbReference type="PANTHER" id="PTHR37984:SF8">
    <property type="entry name" value="CCHC-TYPE DOMAIN-CONTAINING PROTEIN"/>
    <property type="match status" value="1"/>
</dbReference>
<dbReference type="GO" id="GO:0071897">
    <property type="term" value="P:DNA biosynthetic process"/>
    <property type="evidence" value="ECO:0007669"/>
    <property type="project" value="UniProtKB-ARBA"/>
</dbReference>
<dbReference type="Proteomes" id="UP000694867">
    <property type="component" value="Unplaced"/>
</dbReference>
<gene>
    <name evidence="4" type="primary">LOC100906147</name>
</gene>
<dbReference type="PANTHER" id="PTHR37984">
    <property type="entry name" value="PROTEIN CBG26694"/>
    <property type="match status" value="1"/>
</dbReference>
<evidence type="ECO:0000259" key="2">
    <source>
        <dbReference type="PROSITE" id="PS50878"/>
    </source>
</evidence>
<protein>
    <submittedName>
        <fullName evidence="4">Uncharacterized protein LOC100906147</fullName>
    </submittedName>
</protein>
<feature type="region of interest" description="Disordered" evidence="1">
    <location>
        <begin position="172"/>
        <end position="235"/>
    </location>
</feature>
<name>A0AAJ6VV76_9ACAR</name>
<dbReference type="Gene3D" id="3.30.70.270">
    <property type="match status" value="2"/>
</dbReference>
<keyword evidence="3" id="KW-1185">Reference proteome</keyword>
<feature type="compositionally biased region" description="Polar residues" evidence="1">
    <location>
        <begin position="183"/>
        <end position="200"/>
    </location>
</feature>
<organism evidence="3 4">
    <name type="scientific">Galendromus occidentalis</name>
    <name type="common">western predatory mite</name>
    <dbReference type="NCBI Taxonomy" id="34638"/>
    <lineage>
        <taxon>Eukaryota</taxon>
        <taxon>Metazoa</taxon>
        <taxon>Ecdysozoa</taxon>
        <taxon>Arthropoda</taxon>
        <taxon>Chelicerata</taxon>
        <taxon>Arachnida</taxon>
        <taxon>Acari</taxon>
        <taxon>Parasitiformes</taxon>
        <taxon>Mesostigmata</taxon>
        <taxon>Gamasina</taxon>
        <taxon>Phytoseioidea</taxon>
        <taxon>Phytoseiidae</taxon>
        <taxon>Typhlodrominae</taxon>
        <taxon>Galendromus</taxon>
    </lineage>
</organism>
<evidence type="ECO:0000256" key="1">
    <source>
        <dbReference type="SAM" id="MobiDB-lite"/>
    </source>
</evidence>
<dbReference type="SUPFAM" id="SSF50630">
    <property type="entry name" value="Acid proteases"/>
    <property type="match status" value="1"/>
</dbReference>
<reference evidence="4" key="1">
    <citation type="submission" date="2025-08" db="UniProtKB">
        <authorList>
            <consortium name="RefSeq"/>
        </authorList>
    </citation>
    <scope>IDENTIFICATION</scope>
</reference>
<dbReference type="Gene3D" id="3.10.10.10">
    <property type="entry name" value="HIV Type 1 Reverse Transcriptase, subunit A, domain 1"/>
    <property type="match status" value="1"/>
</dbReference>
<feature type="compositionally biased region" description="Polar residues" evidence="1">
    <location>
        <begin position="213"/>
        <end position="229"/>
    </location>
</feature>
<feature type="domain" description="Reverse transcriptase" evidence="2">
    <location>
        <begin position="491"/>
        <end position="674"/>
    </location>
</feature>
<dbReference type="GeneID" id="100906147"/>
<evidence type="ECO:0000313" key="3">
    <source>
        <dbReference type="Proteomes" id="UP000694867"/>
    </source>
</evidence>
<dbReference type="InterPro" id="IPR043128">
    <property type="entry name" value="Rev_trsase/Diguanyl_cyclase"/>
</dbReference>
<dbReference type="InterPro" id="IPR000477">
    <property type="entry name" value="RT_dom"/>
</dbReference>
<dbReference type="RefSeq" id="XP_003739225.1">
    <property type="nucleotide sequence ID" value="XM_003739177.1"/>
</dbReference>